<dbReference type="CDD" id="cd01948">
    <property type="entry name" value="EAL"/>
    <property type="match status" value="1"/>
</dbReference>
<dbReference type="InterPro" id="IPR001633">
    <property type="entry name" value="EAL_dom"/>
</dbReference>
<reference evidence="3 4" key="1">
    <citation type="submission" date="2019-01" db="EMBL/GenBank/DDBJ databases">
        <title>Draft genomes of a novel of Aminipila strains.</title>
        <authorList>
            <person name="Ma S."/>
        </authorList>
    </citation>
    <scope>NUCLEOTIDE SEQUENCE [LARGE SCALE GENOMIC DNA]</scope>
    <source>
        <strain evidence="4">JN-39</strain>
    </source>
</reference>
<dbReference type="PANTHER" id="PTHR33121">
    <property type="entry name" value="CYCLIC DI-GMP PHOSPHODIESTERASE PDEF"/>
    <property type="match status" value="1"/>
</dbReference>
<dbReference type="SUPFAM" id="SSF141868">
    <property type="entry name" value="EAL domain-like"/>
    <property type="match status" value="1"/>
</dbReference>
<dbReference type="PANTHER" id="PTHR33121:SF70">
    <property type="entry name" value="SIGNALING PROTEIN YKOW"/>
    <property type="match status" value="1"/>
</dbReference>
<feature type="domain" description="EAL" evidence="1">
    <location>
        <begin position="201"/>
        <end position="456"/>
    </location>
</feature>
<dbReference type="SMART" id="SM00052">
    <property type="entry name" value="EAL"/>
    <property type="match status" value="1"/>
</dbReference>
<sequence length="457" mass="51936">MIKDWSGLIIIFLAILLLVIETSNRKLKAFLYVDSNTGKASPARFQVDARALLDNAKPDEFMLVSIDVNNFKYINDIYGYDAGNKVLKLLAEHIERLLPGEITLNARRTADNFVFISRTCNKERIFESLSDDQELKWYVKQLLGSDYDLTLSIGAYVIHQPTKNISVMLDYANIAKKTVKGKVGNPIAEYTPEMDRNMELKKKITIGMEAGLLHGEFVLCMQPKYSLSDESMSGAEVLVRWHHPEMGLLSPMMFIPLFEENGFIEKLDMYIFEATCQELQKWKRAGILNIPRISVNISRVTLGRKNIVKELIAIAERYNLETDSLEVEITEGTLERSTERIIKIINDLKSAGFYVSIDDFGSGYSSLSILKDMPADIIKIDKEFLSETFDSQKGKKIINSVIQMSKELNLEIVAEGIETKEQAESLKSMNCDVAQGYYFAKPMPLEAFKKLIKITRQ</sequence>
<gene>
    <name evidence="3" type="ORF">EQM06_07650</name>
</gene>
<dbReference type="PROSITE" id="PS50887">
    <property type="entry name" value="GGDEF"/>
    <property type="match status" value="1"/>
</dbReference>
<accession>A0A410PW08</accession>
<evidence type="ECO:0000313" key="3">
    <source>
        <dbReference type="EMBL" id="QAT43121.1"/>
    </source>
</evidence>
<dbReference type="InterPro" id="IPR000160">
    <property type="entry name" value="GGDEF_dom"/>
</dbReference>
<keyword evidence="4" id="KW-1185">Reference proteome</keyword>
<feature type="domain" description="GGDEF" evidence="2">
    <location>
        <begin position="59"/>
        <end position="192"/>
    </location>
</feature>
<evidence type="ECO:0000259" key="2">
    <source>
        <dbReference type="PROSITE" id="PS50887"/>
    </source>
</evidence>
<evidence type="ECO:0000259" key="1">
    <source>
        <dbReference type="PROSITE" id="PS50883"/>
    </source>
</evidence>
<dbReference type="Proteomes" id="UP000287601">
    <property type="component" value="Chromosome"/>
</dbReference>
<dbReference type="InterPro" id="IPR043128">
    <property type="entry name" value="Rev_trsase/Diguanyl_cyclase"/>
</dbReference>
<dbReference type="Gene3D" id="3.20.20.450">
    <property type="entry name" value="EAL domain"/>
    <property type="match status" value="1"/>
</dbReference>
<dbReference type="OrthoDB" id="9762141at2"/>
<dbReference type="InterPro" id="IPR050706">
    <property type="entry name" value="Cyclic-di-GMP_PDE-like"/>
</dbReference>
<dbReference type="Pfam" id="PF00990">
    <property type="entry name" value="GGDEF"/>
    <property type="match status" value="1"/>
</dbReference>
<dbReference type="KEGG" id="amij:EQM06_07650"/>
<dbReference type="InterPro" id="IPR035919">
    <property type="entry name" value="EAL_sf"/>
</dbReference>
<dbReference type="RefSeq" id="WP_128745770.1">
    <property type="nucleotide sequence ID" value="NZ_CP035281.1"/>
</dbReference>
<dbReference type="PROSITE" id="PS50883">
    <property type="entry name" value="EAL"/>
    <property type="match status" value="1"/>
</dbReference>
<dbReference type="InterPro" id="IPR029787">
    <property type="entry name" value="Nucleotide_cyclase"/>
</dbReference>
<dbReference type="SUPFAM" id="SSF55073">
    <property type="entry name" value="Nucleotide cyclase"/>
    <property type="match status" value="1"/>
</dbReference>
<organism evidence="3 4">
    <name type="scientific">Aminipila luticellarii</name>
    <dbReference type="NCBI Taxonomy" id="2507160"/>
    <lineage>
        <taxon>Bacteria</taxon>
        <taxon>Bacillati</taxon>
        <taxon>Bacillota</taxon>
        <taxon>Clostridia</taxon>
        <taxon>Peptostreptococcales</taxon>
        <taxon>Anaerovoracaceae</taxon>
        <taxon>Aminipila</taxon>
    </lineage>
</organism>
<proteinExistence type="predicted"/>
<name>A0A410PW08_9FIRM</name>
<dbReference type="SMART" id="SM00267">
    <property type="entry name" value="GGDEF"/>
    <property type="match status" value="1"/>
</dbReference>
<evidence type="ECO:0000313" key="4">
    <source>
        <dbReference type="Proteomes" id="UP000287601"/>
    </source>
</evidence>
<dbReference type="Gene3D" id="3.30.70.270">
    <property type="match status" value="1"/>
</dbReference>
<protein>
    <submittedName>
        <fullName evidence="3">GGDEF domain-containing protein</fullName>
    </submittedName>
</protein>
<dbReference type="EMBL" id="CP035281">
    <property type="protein sequence ID" value="QAT43121.1"/>
    <property type="molecule type" value="Genomic_DNA"/>
</dbReference>
<dbReference type="AlphaFoldDB" id="A0A410PW08"/>
<dbReference type="GO" id="GO:0071111">
    <property type="term" value="F:cyclic-guanylate-specific phosphodiesterase activity"/>
    <property type="evidence" value="ECO:0007669"/>
    <property type="project" value="InterPro"/>
</dbReference>
<dbReference type="NCBIfam" id="TIGR00254">
    <property type="entry name" value="GGDEF"/>
    <property type="match status" value="1"/>
</dbReference>
<dbReference type="Pfam" id="PF00563">
    <property type="entry name" value="EAL"/>
    <property type="match status" value="1"/>
</dbReference>